<dbReference type="PIRSF" id="PIRSF029202">
    <property type="entry name" value="UCP029202"/>
    <property type="match status" value="1"/>
</dbReference>
<protein>
    <submittedName>
        <fullName evidence="2">DUF2184 domain-containing protein</fullName>
    </submittedName>
</protein>
<dbReference type="RefSeq" id="WP_107009898.1">
    <property type="nucleotide sequence ID" value="NZ_JBHRSF010000157.1"/>
</dbReference>
<dbReference type="OrthoDB" id="6472583at2"/>
<reference evidence="1" key="4">
    <citation type="submission" date="2024-09" db="EMBL/GenBank/DDBJ databases">
        <authorList>
            <person name="Sun Q."/>
            <person name="Mori K."/>
        </authorList>
    </citation>
    <scope>NUCLEOTIDE SEQUENCE</scope>
    <source>
        <strain evidence="1">KCTC 62575</strain>
    </source>
</reference>
<evidence type="ECO:0000313" key="2">
    <source>
        <dbReference type="EMBL" id="RFC81845.1"/>
    </source>
</evidence>
<dbReference type="EMBL" id="PYIX02000053">
    <property type="protein sequence ID" value="RFC81845.1"/>
    <property type="molecule type" value="Genomic_DNA"/>
</dbReference>
<name>A0A371YK55_9GAMM</name>
<dbReference type="AlphaFoldDB" id="A0A371YK55"/>
<reference evidence="4" key="3">
    <citation type="journal article" date="2019" name="Int. J. Syst. Evol. Microbiol.">
        <title>The Global Catalogue of Microorganisms (GCM) 10K type strain sequencing project: providing services to taxonomists for standard genome sequencing and annotation.</title>
        <authorList>
            <consortium name="The Broad Institute Genomics Platform"/>
            <consortium name="The Broad Institute Genome Sequencing Center for Infectious Disease"/>
            <person name="Wu L."/>
            <person name="Ma J."/>
        </authorList>
    </citation>
    <scope>NUCLEOTIDE SEQUENCE [LARGE SCALE GENOMIC DNA]</scope>
    <source>
        <strain evidence="4">KCTC 62575</strain>
    </source>
</reference>
<accession>A0A371YK55</accession>
<dbReference type="InterPro" id="IPR020049">
    <property type="entry name" value="Major_capsid-like"/>
</dbReference>
<evidence type="ECO:0000313" key="1">
    <source>
        <dbReference type="EMBL" id="MFC2997658.1"/>
    </source>
</evidence>
<organism evidence="2 3">
    <name type="scientific">Acinetobacter sichuanensis</name>
    <dbReference type="NCBI Taxonomy" id="2136183"/>
    <lineage>
        <taxon>Bacteria</taxon>
        <taxon>Pseudomonadati</taxon>
        <taxon>Pseudomonadota</taxon>
        <taxon>Gammaproteobacteria</taxon>
        <taxon>Moraxellales</taxon>
        <taxon>Moraxellaceae</taxon>
        <taxon>Acinetobacter</taxon>
    </lineage>
</organism>
<reference evidence="2 3" key="2">
    <citation type="submission" date="2018-08" db="EMBL/GenBank/DDBJ databases">
        <title>The draft genome of Acinetobacter sichuanensis strain WCHAc060041.</title>
        <authorList>
            <person name="Qin J."/>
            <person name="Feng Y."/>
            <person name="Zong Z."/>
        </authorList>
    </citation>
    <scope>NUCLEOTIDE SEQUENCE [LARGE SCALE GENOMIC DNA]</scope>
    <source>
        <strain evidence="2 3">WCHAc060041</strain>
    </source>
</reference>
<dbReference type="Proteomes" id="UP000240957">
    <property type="component" value="Unassembled WGS sequence"/>
</dbReference>
<evidence type="ECO:0000313" key="4">
    <source>
        <dbReference type="Proteomes" id="UP001595455"/>
    </source>
</evidence>
<gene>
    <name evidence="1" type="ORF">ACFODO_20905</name>
    <name evidence="2" type="ORF">C9E89_019555</name>
</gene>
<proteinExistence type="predicted"/>
<dbReference type="EMBL" id="JBHRSF010000157">
    <property type="protein sequence ID" value="MFC2997658.1"/>
    <property type="molecule type" value="Genomic_DNA"/>
</dbReference>
<sequence length="342" mass="37551">MSKLLLATTMSQALAMGNPIRARTRDNGMGMRTFDARTIDSTGAFLLDELERLDQTMHDPLVSVTWGRDIDLRSDVSIADETSSFTNSTFAAAGGPSPSGKAWVGKNTDAIASIALDIGKTAQPLTLWATQIGWTIPELESAKAVGRPVDSQKHSGLLLKHQMDVDEQVYIGDDIIGVEGLLNSSKVGATNVNKNWKLATPQEILDDVNLILNNAWLASGFAVCPDKLLLPPNQFSLLTSRVVSEAGNISILEFLKANSLANSVNGRELDIQPSKWCVKRGVGQTDRMMTYTQSENRVRFPMVPLQRTPIEYRDLRQLTTYFGRLGAVEWVYPETAYYADGL</sequence>
<keyword evidence="4" id="KW-1185">Reference proteome</keyword>
<dbReference type="Pfam" id="PF09950">
    <property type="entry name" value="Major_capside"/>
    <property type="match status" value="1"/>
</dbReference>
<dbReference type="Proteomes" id="UP001595455">
    <property type="component" value="Unassembled WGS sequence"/>
</dbReference>
<comment type="caution">
    <text evidence="2">The sequence shown here is derived from an EMBL/GenBank/DDBJ whole genome shotgun (WGS) entry which is preliminary data.</text>
</comment>
<evidence type="ECO:0000313" key="3">
    <source>
        <dbReference type="Proteomes" id="UP000240957"/>
    </source>
</evidence>
<reference evidence="1" key="1">
    <citation type="journal article" date="2014" name="Int. J. Syst. Evol. Microbiol.">
        <title>Complete genome of a new Firmicutes species belonging to the dominant human colonic microbiota ('Ruminococcus bicirculans') reveals two chromosomes and a selective capacity to utilize plant glucans.</title>
        <authorList>
            <consortium name="NISC Comparative Sequencing Program"/>
            <person name="Wegmann U."/>
            <person name="Louis P."/>
            <person name="Goesmann A."/>
            <person name="Henrissat B."/>
            <person name="Duncan S.H."/>
            <person name="Flint H.J."/>
        </authorList>
    </citation>
    <scope>NUCLEOTIDE SEQUENCE</scope>
    <source>
        <strain evidence="1">KCTC 62575</strain>
    </source>
</reference>